<sequence>MAAIRSAPWQPNWYNVTNHAGENLTTFVDLTKAGAIVGTQGILQSYWIHGNDTSPQNTTWYQCADIKIVDDLTSANSSKPENRNLTSLQVLLKIMLLSCHEEIVTHQLINDSVCKCDTGFIQYEHEAGGDEKLMKRDLTSG</sequence>
<proteinExistence type="predicted"/>
<dbReference type="EMBL" id="QKWP01000471">
    <property type="protein sequence ID" value="RIB19463.1"/>
    <property type="molecule type" value="Genomic_DNA"/>
</dbReference>
<evidence type="ECO:0000313" key="1">
    <source>
        <dbReference type="EMBL" id="RIB19463.1"/>
    </source>
</evidence>
<evidence type="ECO:0000313" key="2">
    <source>
        <dbReference type="Proteomes" id="UP000266673"/>
    </source>
</evidence>
<protein>
    <submittedName>
        <fullName evidence="1">Uncharacterized protein</fullName>
    </submittedName>
</protein>
<keyword evidence="2" id="KW-1185">Reference proteome</keyword>
<dbReference type="AlphaFoldDB" id="A0A397VHY2"/>
<comment type="caution">
    <text evidence="1">The sequence shown here is derived from an EMBL/GenBank/DDBJ whole genome shotgun (WGS) entry which is preliminary data.</text>
</comment>
<organism evidence="1 2">
    <name type="scientific">Gigaspora rosea</name>
    <dbReference type="NCBI Taxonomy" id="44941"/>
    <lineage>
        <taxon>Eukaryota</taxon>
        <taxon>Fungi</taxon>
        <taxon>Fungi incertae sedis</taxon>
        <taxon>Mucoromycota</taxon>
        <taxon>Glomeromycotina</taxon>
        <taxon>Glomeromycetes</taxon>
        <taxon>Diversisporales</taxon>
        <taxon>Gigasporaceae</taxon>
        <taxon>Gigaspora</taxon>
    </lineage>
</organism>
<dbReference type="OrthoDB" id="2394220at2759"/>
<accession>A0A397VHY2</accession>
<gene>
    <name evidence="1" type="ORF">C2G38_2181704</name>
</gene>
<name>A0A397VHY2_9GLOM</name>
<reference evidence="1 2" key="1">
    <citation type="submission" date="2018-06" db="EMBL/GenBank/DDBJ databases">
        <title>Comparative genomics reveals the genomic features of Rhizophagus irregularis, R. cerebriforme, R. diaphanum and Gigaspora rosea, and their symbiotic lifestyle signature.</title>
        <authorList>
            <person name="Morin E."/>
            <person name="San Clemente H."/>
            <person name="Chen E.C.H."/>
            <person name="De La Providencia I."/>
            <person name="Hainaut M."/>
            <person name="Kuo A."/>
            <person name="Kohler A."/>
            <person name="Murat C."/>
            <person name="Tang N."/>
            <person name="Roy S."/>
            <person name="Loubradou J."/>
            <person name="Henrissat B."/>
            <person name="Grigoriev I.V."/>
            <person name="Corradi N."/>
            <person name="Roux C."/>
            <person name="Martin F.M."/>
        </authorList>
    </citation>
    <scope>NUCLEOTIDE SEQUENCE [LARGE SCALE GENOMIC DNA]</scope>
    <source>
        <strain evidence="1 2">DAOM 194757</strain>
    </source>
</reference>
<dbReference type="Proteomes" id="UP000266673">
    <property type="component" value="Unassembled WGS sequence"/>
</dbReference>